<dbReference type="OMA" id="YSIAMEP"/>
<dbReference type="GeneID" id="24133037"/>
<name>A0A067C6H0_SAPPC</name>
<feature type="chain" id="PRO_5001634182" description="PKD/REJ-like domain-containing protein" evidence="1">
    <location>
        <begin position="24"/>
        <end position="872"/>
    </location>
</feature>
<evidence type="ECO:0000313" key="3">
    <source>
        <dbReference type="Proteomes" id="UP000030745"/>
    </source>
</evidence>
<sequence>MDAYHGACYSALLLLLLVALIEATVPDVLLHSMWSATTTATTALTTTGLWVDVPGASIPAFLALPMTLLVTYSATVYPTSAQPPVAIIDKTRPPGADDLISFRLRVDGSPMRASGASSGYYQGASSLIAGYLVVSLAAGNHTLELQWKKTGTFVTSWRIDPTVGTGFSGACSLIAAAQHSYLRYTQPLYSIAMEPTAVYASVPGMSVSLSLPTPTPLRFMYNLPLRPDMMPPTGDGSDVDRVDTILSINDVLHDVTRATYSTQAKFTQPNALISDVTLTLPAGEYSVQLHLRLQSPSGRYWRSLPTTGDGFLMGRLLAVVAQAPSAIESNQVDTKVLSAPRNQWFDVGSAVPFHVVGAVTTVLLTYLLPIQMLNNPYFNSFSQFDAGAVSARLLVDSIPYRSSAARVAGAARGNQLAQASLALQLFPGPHTVKLQWMYQDGLEPDDIITIMNAITEGHKSFSLRVQMDSWINAPTVVVSAPVVLGHQNQALPLPPDAIAIVDHTNTSATGPFNYPIVFSCSVDYGAIALPPAPSTVAVSILSPTTTVLKGPLLDVNRVLASVVYTPPTNWFGNATLTLAVQDQTMYLIEPTFPVPMTVVLAMQYTPFAPTITLPLGQTAMSEGATGTITGLRVVGDEVSYSVLGLVPQTVAVALRVAGGLVSLASTTNLSFSRGSGQQDAMMHFTGSLQDVNRALAVLNYTPDDDFNSLQHAESLDIAVENVASGLGATAAWPITITAINDRPTIDVSQLQAQLQGYLVTYADTTTLLHLRLHAFSEWGQLQLEAAPGATIVASSARAWRVSGTSTSVSATMASLVYRRDVSYFGSEIISVEASTDAAFDVRHVTFLQLSMVNASQISASMCIVSPVLTRAV</sequence>
<dbReference type="OrthoDB" id="125363at2759"/>
<dbReference type="VEuPathDB" id="FungiDB:SPRG_10954"/>
<dbReference type="KEGG" id="spar:SPRG_10954"/>
<dbReference type="Proteomes" id="UP000030745">
    <property type="component" value="Unassembled WGS sequence"/>
</dbReference>
<keyword evidence="1" id="KW-0732">Signal</keyword>
<evidence type="ECO:0008006" key="4">
    <source>
        <dbReference type="Google" id="ProtNLM"/>
    </source>
</evidence>
<accession>A0A067C6H0</accession>
<evidence type="ECO:0000313" key="2">
    <source>
        <dbReference type="EMBL" id="KDO22136.1"/>
    </source>
</evidence>
<keyword evidence="3" id="KW-1185">Reference proteome</keyword>
<protein>
    <recommendedName>
        <fullName evidence="4">PKD/REJ-like domain-containing protein</fullName>
    </recommendedName>
</protein>
<dbReference type="RefSeq" id="XP_012207174.1">
    <property type="nucleotide sequence ID" value="XM_012351784.1"/>
</dbReference>
<feature type="signal peptide" evidence="1">
    <location>
        <begin position="1"/>
        <end position="23"/>
    </location>
</feature>
<gene>
    <name evidence="2" type="ORF">SPRG_10954</name>
</gene>
<dbReference type="AlphaFoldDB" id="A0A067C6H0"/>
<evidence type="ECO:0000256" key="1">
    <source>
        <dbReference type="SAM" id="SignalP"/>
    </source>
</evidence>
<reference evidence="2 3" key="1">
    <citation type="journal article" date="2013" name="PLoS Genet.">
        <title>Distinctive expansion of potential virulence genes in the genome of the oomycete fish pathogen Saprolegnia parasitica.</title>
        <authorList>
            <person name="Jiang R.H."/>
            <person name="de Bruijn I."/>
            <person name="Haas B.J."/>
            <person name="Belmonte R."/>
            <person name="Lobach L."/>
            <person name="Christie J."/>
            <person name="van den Ackerveken G."/>
            <person name="Bottin A."/>
            <person name="Bulone V."/>
            <person name="Diaz-Moreno S.M."/>
            <person name="Dumas B."/>
            <person name="Fan L."/>
            <person name="Gaulin E."/>
            <person name="Govers F."/>
            <person name="Grenville-Briggs L.J."/>
            <person name="Horner N.R."/>
            <person name="Levin J.Z."/>
            <person name="Mammella M."/>
            <person name="Meijer H.J."/>
            <person name="Morris P."/>
            <person name="Nusbaum C."/>
            <person name="Oome S."/>
            <person name="Phillips A.J."/>
            <person name="van Rooyen D."/>
            <person name="Rzeszutek E."/>
            <person name="Saraiva M."/>
            <person name="Secombes C.J."/>
            <person name="Seidl M.F."/>
            <person name="Snel B."/>
            <person name="Stassen J.H."/>
            <person name="Sykes S."/>
            <person name="Tripathy S."/>
            <person name="van den Berg H."/>
            <person name="Vega-Arreguin J.C."/>
            <person name="Wawra S."/>
            <person name="Young S.K."/>
            <person name="Zeng Q."/>
            <person name="Dieguez-Uribeondo J."/>
            <person name="Russ C."/>
            <person name="Tyler B.M."/>
            <person name="van West P."/>
        </authorList>
    </citation>
    <scope>NUCLEOTIDE SEQUENCE [LARGE SCALE GENOMIC DNA]</scope>
    <source>
        <strain evidence="2 3">CBS 223.65</strain>
    </source>
</reference>
<dbReference type="EMBL" id="KK583274">
    <property type="protein sequence ID" value="KDO22136.1"/>
    <property type="molecule type" value="Genomic_DNA"/>
</dbReference>
<proteinExistence type="predicted"/>
<organism evidence="2 3">
    <name type="scientific">Saprolegnia parasitica (strain CBS 223.65)</name>
    <dbReference type="NCBI Taxonomy" id="695850"/>
    <lineage>
        <taxon>Eukaryota</taxon>
        <taxon>Sar</taxon>
        <taxon>Stramenopiles</taxon>
        <taxon>Oomycota</taxon>
        <taxon>Saprolegniomycetes</taxon>
        <taxon>Saprolegniales</taxon>
        <taxon>Saprolegniaceae</taxon>
        <taxon>Saprolegnia</taxon>
    </lineage>
</organism>